<dbReference type="CDD" id="cd02674">
    <property type="entry name" value="Peptidase_C19R"/>
    <property type="match status" value="1"/>
</dbReference>
<dbReference type="InterPro" id="IPR018200">
    <property type="entry name" value="USP_CS"/>
</dbReference>
<comment type="catalytic activity">
    <reaction evidence="1">
        <text>Thiol-dependent hydrolysis of ester, thioester, amide, peptide and isopeptide bonds formed by the C-terminal Gly of ubiquitin (a 76-residue protein attached to proteins as an intracellular targeting signal).</text>
        <dbReference type="EC" id="3.4.19.12"/>
    </reaction>
</comment>
<feature type="region of interest" description="Disordered" evidence="3">
    <location>
        <begin position="528"/>
        <end position="567"/>
    </location>
</feature>
<protein>
    <recommendedName>
        <fullName evidence="2">ubiquitinyl hydrolase 1</fullName>
        <ecNumber evidence="2">3.4.19.12</ecNumber>
    </recommendedName>
</protein>
<dbReference type="SUPFAM" id="SSF54001">
    <property type="entry name" value="Cysteine proteinases"/>
    <property type="match status" value="1"/>
</dbReference>
<dbReference type="Pfam" id="PF00443">
    <property type="entry name" value="UCH"/>
    <property type="match status" value="1"/>
</dbReference>
<evidence type="ECO:0000259" key="4">
    <source>
        <dbReference type="PROSITE" id="PS50235"/>
    </source>
</evidence>
<comment type="caution">
    <text evidence="5">The sequence shown here is derived from an EMBL/GenBank/DDBJ whole genome shotgun (WGS) entry which is preliminary data.</text>
</comment>
<dbReference type="InterPro" id="IPR038765">
    <property type="entry name" value="Papain-like_cys_pep_sf"/>
</dbReference>
<feature type="domain" description="USP" evidence="4">
    <location>
        <begin position="567"/>
        <end position="901"/>
    </location>
</feature>
<dbReference type="InterPro" id="IPR028889">
    <property type="entry name" value="USP"/>
</dbReference>
<evidence type="ECO:0000313" key="5">
    <source>
        <dbReference type="EMBL" id="KAF0289011.1"/>
    </source>
</evidence>
<dbReference type="PROSITE" id="PS00973">
    <property type="entry name" value="USP_2"/>
    <property type="match status" value="1"/>
</dbReference>
<feature type="region of interest" description="Disordered" evidence="3">
    <location>
        <begin position="471"/>
        <end position="514"/>
    </location>
</feature>
<dbReference type="Gene3D" id="3.90.70.10">
    <property type="entry name" value="Cysteine proteinases"/>
    <property type="match status" value="1"/>
</dbReference>
<evidence type="ECO:0000313" key="6">
    <source>
        <dbReference type="Proteomes" id="UP000440578"/>
    </source>
</evidence>
<dbReference type="FunFam" id="3.90.70.10:FF:000083">
    <property type="entry name" value="Uncharacterized protein, isoform B"/>
    <property type="match status" value="1"/>
</dbReference>
<organism evidence="5 6">
    <name type="scientific">Amphibalanus amphitrite</name>
    <name type="common">Striped barnacle</name>
    <name type="synonym">Balanus amphitrite</name>
    <dbReference type="NCBI Taxonomy" id="1232801"/>
    <lineage>
        <taxon>Eukaryota</taxon>
        <taxon>Metazoa</taxon>
        <taxon>Ecdysozoa</taxon>
        <taxon>Arthropoda</taxon>
        <taxon>Crustacea</taxon>
        <taxon>Multicrustacea</taxon>
        <taxon>Cirripedia</taxon>
        <taxon>Thoracica</taxon>
        <taxon>Thoracicalcarea</taxon>
        <taxon>Balanomorpha</taxon>
        <taxon>Balanoidea</taxon>
        <taxon>Balanidae</taxon>
        <taxon>Amphibalaninae</taxon>
        <taxon>Amphibalanus</taxon>
    </lineage>
</organism>
<feature type="compositionally biased region" description="Low complexity" evidence="3">
    <location>
        <begin position="53"/>
        <end position="79"/>
    </location>
</feature>
<evidence type="ECO:0000256" key="2">
    <source>
        <dbReference type="ARBA" id="ARBA00012759"/>
    </source>
</evidence>
<evidence type="ECO:0000256" key="3">
    <source>
        <dbReference type="SAM" id="MobiDB-lite"/>
    </source>
</evidence>
<dbReference type="PANTHER" id="PTHR21646">
    <property type="entry name" value="UBIQUITIN CARBOXYL-TERMINAL HYDROLASE"/>
    <property type="match status" value="1"/>
</dbReference>
<dbReference type="AlphaFoldDB" id="A0A6A4VHT0"/>
<proteinExistence type="predicted"/>
<dbReference type="InterPro" id="IPR001394">
    <property type="entry name" value="Peptidase_C19_UCH"/>
</dbReference>
<gene>
    <name evidence="5" type="primary">USP2_4</name>
    <name evidence="5" type="ORF">FJT64_012639</name>
</gene>
<dbReference type="InterPro" id="IPR050185">
    <property type="entry name" value="Ub_carboxyl-term_hydrolase"/>
</dbReference>
<feature type="region of interest" description="Disordered" evidence="3">
    <location>
        <begin position="53"/>
        <end position="87"/>
    </location>
</feature>
<dbReference type="GO" id="GO:0004843">
    <property type="term" value="F:cysteine-type deubiquitinase activity"/>
    <property type="evidence" value="ECO:0007669"/>
    <property type="project" value="UniProtKB-EC"/>
</dbReference>
<dbReference type="Proteomes" id="UP000440578">
    <property type="component" value="Unassembled WGS sequence"/>
</dbReference>
<dbReference type="EMBL" id="VIIS01002067">
    <property type="protein sequence ID" value="KAF0289011.1"/>
    <property type="molecule type" value="Genomic_DNA"/>
</dbReference>
<dbReference type="PROSITE" id="PS50235">
    <property type="entry name" value="USP_3"/>
    <property type="match status" value="1"/>
</dbReference>
<keyword evidence="5" id="KW-0378">Hydrolase</keyword>
<dbReference type="PANTHER" id="PTHR21646:SF23">
    <property type="entry name" value="UBIQUITIN CARBOXYL-TERMINAL HYDROLASE USP2"/>
    <property type="match status" value="1"/>
</dbReference>
<dbReference type="OrthoDB" id="7433202at2759"/>
<sequence length="912" mass="100115">MSDIEKLTQLLLQQAELSAQRERDSAQREERLTQMVERLVADRQPPATVAADDASAATAARTSAAAPPVRLPAAATPAPQLSSSTSLRDFAEQGENFEEFLCEVKELAAFCDFCTHCYDSRLRDKIVCGLRDEETVKRLLEDPGLDLKKTVDICHPAACRATSAICNSCGQRGHFAVVCAQVARESAAAPAERAAPERARPAVGQPSEPRICRAIRDVYVNGISTRPTPTVTVRLSTPAGVFTVPARADSGAEATVIGEDSLSSICVEPAQLEPCIGQPFLAVGKQPLTCVGSFRATLELGDRSTTAAVFVIRELTGLLLSWFDCVALGILPRDFPAQIRRYDESTRRLSPLKIGSRVDLQDPATGRWNRIGVIVGVGQRRTYLVKTASGRVLWQDRKRRHYSEISSRFKFVPIAVETSGVLGPATSKFIRELGQLITTRTGERRETEWLLQRLSIAVVRGNAAAVLATAATDRARADRRQQPPPDVTGVRTRPSPPPSATTGRASAKQTARQASPEFLADEPLALPSEEASAPPNTRLSHHSLPGNPSEDGGGTGSESDGRPLGLTGLRNTGNTCFLNTVVQCLSNTRALHDYILRDGRSSDASMPAAATKGSLMNTFSALIRDMWTSSDETERVLTTAPLKSMIQRLAPRFMGSQQQDAQEFLRYLLQGLHEDVNRVTSRPKPITTDIDVSLSASQKSMEAWKRFLRLENSKFVDLFVGQLKATLRCTVCGHASVTFDPFWDLSLPIPSRSGQVRLQACFDLFTKEEVLDGDEKPTCSKCQKRQKCTRSFSIQKFPRILVVHLKRFSPQERFRGKLNTTVDFSVNGLDLSPYSAGQTPCRYSLYGVANHSGTLLSGHYTAHCRHPYTAEWYEYNDSRVHVMDQRNVNSGKAYVLFFELAGSKHRSGSTHV</sequence>
<accession>A0A6A4VHT0</accession>
<dbReference type="EC" id="3.4.19.12" evidence="2"/>
<reference evidence="5 6" key="1">
    <citation type="submission" date="2019-07" db="EMBL/GenBank/DDBJ databases">
        <title>Draft genome assembly of a fouling barnacle, Amphibalanus amphitrite (Darwin, 1854): The first reference genome for Thecostraca.</title>
        <authorList>
            <person name="Kim W."/>
        </authorList>
    </citation>
    <scope>NUCLEOTIDE SEQUENCE [LARGE SCALE GENOMIC DNA]</scope>
    <source>
        <strain evidence="5">SNU_AA5</strain>
        <tissue evidence="5">Soma without cirri and trophi</tissue>
    </source>
</reference>
<keyword evidence="6" id="KW-1185">Reference proteome</keyword>
<dbReference type="GO" id="GO:0016579">
    <property type="term" value="P:protein deubiquitination"/>
    <property type="evidence" value="ECO:0007669"/>
    <property type="project" value="InterPro"/>
</dbReference>
<name>A0A6A4VHT0_AMPAM</name>
<evidence type="ECO:0000256" key="1">
    <source>
        <dbReference type="ARBA" id="ARBA00000707"/>
    </source>
</evidence>